<name>A0A422N6X1_TRYRA</name>
<protein>
    <submittedName>
        <fullName evidence="2">Putative esterase</fullName>
    </submittedName>
</protein>
<feature type="non-terminal residue" evidence="2">
    <location>
        <position position="1"/>
    </location>
</feature>
<dbReference type="GeneID" id="40331060"/>
<dbReference type="Proteomes" id="UP000283634">
    <property type="component" value="Unassembled WGS sequence"/>
</dbReference>
<proteinExistence type="predicted"/>
<evidence type="ECO:0000313" key="3">
    <source>
        <dbReference type="Proteomes" id="UP000283634"/>
    </source>
</evidence>
<sequence length="240" mass="27048">GDSLTEQGYFSGWASRLSERYVRRADVVNRGLSGYNTRWILDILNDDERRQHLLPPYINKPLFVTLMLGSNDCAGLPQHVPLEEYRVNLKAIIGLVRKHAAPVGGIFLMSPPPFDDDGRQQWLRSQGRDPDSCKRRFEAMRHYRDVVLQVGAEESAEHGDVFTVDLYLAFLGECAGTVPYTKGPWCENFFDGLHFNVDGGRIIFEALWGAIAKSARADKILPDGLPYVLPPWEALTNNSL</sequence>
<dbReference type="InterPro" id="IPR045136">
    <property type="entry name" value="Iah1-like"/>
</dbReference>
<dbReference type="CDD" id="cd01838">
    <property type="entry name" value="Isoamyl_acetate_hydrolase_like"/>
    <property type="match status" value="1"/>
</dbReference>
<dbReference type="InterPro" id="IPR013830">
    <property type="entry name" value="SGNH_hydro"/>
</dbReference>
<dbReference type="Gene3D" id="3.40.50.1110">
    <property type="entry name" value="SGNH hydrolase"/>
    <property type="match status" value="1"/>
</dbReference>
<dbReference type="OMA" id="KMQQFPG"/>
<dbReference type="AlphaFoldDB" id="A0A422N6X1"/>
<dbReference type="VEuPathDB" id="TriTrypDB:TRSC58_03442"/>
<feature type="domain" description="SGNH hydrolase-type esterase" evidence="1">
    <location>
        <begin position="1"/>
        <end position="201"/>
    </location>
</feature>
<accession>A0A422N6X1</accession>
<dbReference type="EMBL" id="MKGL01000285">
    <property type="protein sequence ID" value="RNF01227.1"/>
    <property type="molecule type" value="Genomic_DNA"/>
</dbReference>
<dbReference type="InterPro" id="IPR036514">
    <property type="entry name" value="SGNH_hydro_sf"/>
</dbReference>
<dbReference type="PANTHER" id="PTHR14209">
    <property type="entry name" value="ISOAMYL ACETATE-HYDROLYZING ESTERASE 1"/>
    <property type="match status" value="1"/>
</dbReference>
<reference evidence="2 3" key="1">
    <citation type="journal article" date="2018" name="BMC Genomics">
        <title>Genomic comparison of Trypanosoma conorhini and Trypanosoma rangeli to Trypanosoma cruzi strains of high and low virulence.</title>
        <authorList>
            <person name="Bradwell K.R."/>
            <person name="Koparde V.N."/>
            <person name="Matveyev A.V."/>
            <person name="Serrano M.G."/>
            <person name="Alves J.M."/>
            <person name="Parikh H."/>
            <person name="Huang B."/>
            <person name="Lee V."/>
            <person name="Espinosa-Alvarez O."/>
            <person name="Ortiz P.A."/>
            <person name="Costa-Martins A.G."/>
            <person name="Teixeira M.M."/>
            <person name="Buck G.A."/>
        </authorList>
    </citation>
    <scope>NUCLEOTIDE SEQUENCE [LARGE SCALE GENOMIC DNA]</scope>
    <source>
        <strain evidence="2 3">AM80</strain>
    </source>
</reference>
<dbReference type="Pfam" id="PF13472">
    <property type="entry name" value="Lipase_GDSL_2"/>
    <property type="match status" value="1"/>
</dbReference>
<dbReference type="RefSeq" id="XP_029236208.1">
    <property type="nucleotide sequence ID" value="XM_029383936.1"/>
</dbReference>
<keyword evidence="3" id="KW-1185">Reference proteome</keyword>
<gene>
    <name evidence="2" type="ORF">TraAM80_07127</name>
</gene>
<dbReference type="SUPFAM" id="SSF52266">
    <property type="entry name" value="SGNH hydrolase"/>
    <property type="match status" value="1"/>
</dbReference>
<comment type="caution">
    <text evidence="2">The sequence shown here is derived from an EMBL/GenBank/DDBJ whole genome shotgun (WGS) entry which is preliminary data.</text>
</comment>
<dbReference type="PANTHER" id="PTHR14209:SF19">
    <property type="entry name" value="ISOAMYL ACETATE-HYDROLYZING ESTERASE 1 HOMOLOG"/>
    <property type="match status" value="1"/>
</dbReference>
<organism evidence="2 3">
    <name type="scientific">Trypanosoma rangeli</name>
    <dbReference type="NCBI Taxonomy" id="5698"/>
    <lineage>
        <taxon>Eukaryota</taxon>
        <taxon>Discoba</taxon>
        <taxon>Euglenozoa</taxon>
        <taxon>Kinetoplastea</taxon>
        <taxon>Metakinetoplastina</taxon>
        <taxon>Trypanosomatida</taxon>
        <taxon>Trypanosomatidae</taxon>
        <taxon>Trypanosoma</taxon>
        <taxon>Herpetosoma</taxon>
    </lineage>
</organism>
<dbReference type="OrthoDB" id="257033at2759"/>
<evidence type="ECO:0000313" key="2">
    <source>
        <dbReference type="EMBL" id="RNF01227.1"/>
    </source>
</evidence>
<evidence type="ECO:0000259" key="1">
    <source>
        <dbReference type="Pfam" id="PF13472"/>
    </source>
</evidence>